<evidence type="ECO:0000256" key="4">
    <source>
        <dbReference type="ARBA" id="ARBA00023125"/>
    </source>
</evidence>
<name>A0A939BS67_9BACL</name>
<dbReference type="InterPro" id="IPR037171">
    <property type="entry name" value="NagB/RpiA_transferase-like"/>
</dbReference>
<dbReference type="Gene3D" id="1.10.10.10">
    <property type="entry name" value="Winged helix-like DNA-binding domain superfamily/Winged helix DNA-binding domain"/>
    <property type="match status" value="1"/>
</dbReference>
<evidence type="ECO:0000256" key="3">
    <source>
        <dbReference type="ARBA" id="ARBA00023015"/>
    </source>
</evidence>
<keyword evidence="2" id="KW-0678">Repressor</keyword>
<dbReference type="GO" id="GO:0003677">
    <property type="term" value="F:DNA binding"/>
    <property type="evidence" value="ECO:0007669"/>
    <property type="project" value="UniProtKB-KW"/>
</dbReference>
<dbReference type="InterPro" id="IPR014036">
    <property type="entry name" value="DeoR-like_C"/>
</dbReference>
<dbReference type="SUPFAM" id="SSF46785">
    <property type="entry name" value="Winged helix' DNA-binding domain"/>
    <property type="match status" value="1"/>
</dbReference>
<dbReference type="GO" id="GO:0003700">
    <property type="term" value="F:DNA-binding transcription factor activity"/>
    <property type="evidence" value="ECO:0007669"/>
    <property type="project" value="InterPro"/>
</dbReference>
<dbReference type="InterPro" id="IPR018356">
    <property type="entry name" value="Tscrpt_reg_HTH_DeoR_CS"/>
</dbReference>
<keyword evidence="4" id="KW-0238">DNA-binding</keyword>
<dbReference type="SUPFAM" id="SSF100950">
    <property type="entry name" value="NagB/RpiA/CoA transferase-like"/>
    <property type="match status" value="1"/>
</dbReference>
<dbReference type="PANTHER" id="PTHR30363">
    <property type="entry name" value="HTH-TYPE TRANSCRIPTIONAL REGULATOR SRLR-RELATED"/>
    <property type="match status" value="1"/>
</dbReference>
<dbReference type="InterPro" id="IPR001034">
    <property type="entry name" value="DeoR_HTH"/>
</dbReference>
<evidence type="ECO:0000256" key="6">
    <source>
        <dbReference type="ARBA" id="ARBA00024937"/>
    </source>
</evidence>
<dbReference type="RefSeq" id="WP_204518132.1">
    <property type="nucleotide sequence ID" value="NZ_BAABIN010000020.1"/>
</dbReference>
<evidence type="ECO:0000256" key="5">
    <source>
        <dbReference type="ARBA" id="ARBA00023163"/>
    </source>
</evidence>
<feature type="domain" description="HTH deoR-type" evidence="7">
    <location>
        <begin position="3"/>
        <end position="58"/>
    </location>
</feature>
<dbReference type="SMART" id="SM00420">
    <property type="entry name" value="HTH_DEOR"/>
    <property type="match status" value="1"/>
</dbReference>
<dbReference type="PRINTS" id="PR00037">
    <property type="entry name" value="HTHLACR"/>
</dbReference>
<dbReference type="Gene3D" id="3.40.50.1360">
    <property type="match status" value="1"/>
</dbReference>
<gene>
    <name evidence="8" type="ORF">JOD01_001991</name>
</gene>
<evidence type="ECO:0000256" key="1">
    <source>
        <dbReference type="ARBA" id="ARBA00021390"/>
    </source>
</evidence>
<accession>A0A939BS67</accession>
<sequence length="250" mass="27698">MLKEERQQLILQILNDEHKVIASDLSKRLAVSEDTIRRDLKELDSLGLIKRVHSGALRKGPPVVDFSTRQTISNETKMALANKALEFIKDEMVVLIDGGTTNLHLAQQLPLSLKATVITNCPHIAISLNNHKDVEVIMLGGTLFKESMVNLGIDTVEALNTMRADLYIMGIYKIDAQIGISVPSLSEALVKRKMVNISTEILAMVTSDKINTVSNHIVCPTNQLTYLVTEQLNPDIKAMYANQGIQVIDE</sequence>
<proteinExistence type="predicted"/>
<keyword evidence="5" id="KW-0804">Transcription</keyword>
<comment type="function">
    <text evidence="6">Repressor of the lactose catabolism operon. Galactose-6-phosphate is the inducer.</text>
</comment>
<dbReference type="SMART" id="SM01134">
    <property type="entry name" value="DeoRC"/>
    <property type="match status" value="1"/>
</dbReference>
<dbReference type="InterPro" id="IPR050313">
    <property type="entry name" value="Carb_Metab_HTH_regulators"/>
</dbReference>
<dbReference type="PANTHER" id="PTHR30363:SF4">
    <property type="entry name" value="GLYCEROL-3-PHOSPHATE REGULON REPRESSOR"/>
    <property type="match status" value="1"/>
</dbReference>
<dbReference type="Pfam" id="PF08220">
    <property type="entry name" value="HTH_DeoR"/>
    <property type="match status" value="1"/>
</dbReference>
<protein>
    <recommendedName>
        <fullName evidence="1">Lactose phosphotransferase system repressor</fullName>
    </recommendedName>
</protein>
<keyword evidence="3" id="KW-0805">Transcription regulation</keyword>
<organism evidence="8 9">
    <name type="scientific">Brevibacillus fulvus</name>
    <dbReference type="NCBI Taxonomy" id="1125967"/>
    <lineage>
        <taxon>Bacteria</taxon>
        <taxon>Bacillati</taxon>
        <taxon>Bacillota</taxon>
        <taxon>Bacilli</taxon>
        <taxon>Bacillales</taxon>
        <taxon>Paenibacillaceae</taxon>
        <taxon>Brevibacillus</taxon>
    </lineage>
</organism>
<dbReference type="Proteomes" id="UP000717624">
    <property type="component" value="Unassembled WGS sequence"/>
</dbReference>
<dbReference type="PROSITE" id="PS51000">
    <property type="entry name" value="HTH_DEOR_2"/>
    <property type="match status" value="1"/>
</dbReference>
<evidence type="ECO:0000256" key="2">
    <source>
        <dbReference type="ARBA" id="ARBA00022491"/>
    </source>
</evidence>
<evidence type="ECO:0000313" key="8">
    <source>
        <dbReference type="EMBL" id="MBM7590387.1"/>
    </source>
</evidence>
<keyword evidence="9" id="KW-1185">Reference proteome</keyword>
<reference evidence="8" key="1">
    <citation type="submission" date="2021-01" db="EMBL/GenBank/DDBJ databases">
        <title>Genomic Encyclopedia of Type Strains, Phase IV (KMG-IV): sequencing the most valuable type-strain genomes for metagenomic binning, comparative biology and taxonomic classification.</title>
        <authorList>
            <person name="Goeker M."/>
        </authorList>
    </citation>
    <scope>NUCLEOTIDE SEQUENCE</scope>
    <source>
        <strain evidence="8">DSM 25523</strain>
    </source>
</reference>
<dbReference type="PROSITE" id="PS00894">
    <property type="entry name" value="HTH_DEOR_1"/>
    <property type="match status" value="1"/>
</dbReference>
<dbReference type="InterPro" id="IPR036388">
    <property type="entry name" value="WH-like_DNA-bd_sf"/>
</dbReference>
<dbReference type="Pfam" id="PF00455">
    <property type="entry name" value="DeoRC"/>
    <property type="match status" value="1"/>
</dbReference>
<evidence type="ECO:0000313" key="9">
    <source>
        <dbReference type="Proteomes" id="UP000717624"/>
    </source>
</evidence>
<comment type="caution">
    <text evidence="8">The sequence shown here is derived from an EMBL/GenBank/DDBJ whole genome shotgun (WGS) entry which is preliminary data.</text>
</comment>
<dbReference type="InterPro" id="IPR036390">
    <property type="entry name" value="WH_DNA-bd_sf"/>
</dbReference>
<dbReference type="EMBL" id="JAFBEB010000005">
    <property type="protein sequence ID" value="MBM7590387.1"/>
    <property type="molecule type" value="Genomic_DNA"/>
</dbReference>
<dbReference type="AlphaFoldDB" id="A0A939BS67"/>
<evidence type="ECO:0000259" key="7">
    <source>
        <dbReference type="PROSITE" id="PS51000"/>
    </source>
</evidence>